<keyword evidence="3" id="KW-1185">Reference proteome</keyword>
<organism evidence="2 3">
    <name type="scientific">Fusarium venenatum</name>
    <dbReference type="NCBI Taxonomy" id="56646"/>
    <lineage>
        <taxon>Eukaryota</taxon>
        <taxon>Fungi</taxon>
        <taxon>Dikarya</taxon>
        <taxon>Ascomycota</taxon>
        <taxon>Pezizomycotina</taxon>
        <taxon>Sordariomycetes</taxon>
        <taxon>Hypocreomycetidae</taxon>
        <taxon>Hypocreales</taxon>
        <taxon>Nectriaceae</taxon>
        <taxon>Fusarium</taxon>
    </lineage>
</organism>
<keyword evidence="1" id="KW-0732">Signal</keyword>
<dbReference type="AlphaFoldDB" id="A0A2L2TD48"/>
<feature type="chain" id="PRO_5014740101" description="SnoaL-like domain-containing protein" evidence="1">
    <location>
        <begin position="18"/>
        <end position="164"/>
    </location>
</feature>
<dbReference type="EMBL" id="LN649230">
    <property type="protein sequence ID" value="CEI63351.1"/>
    <property type="molecule type" value="Genomic_DNA"/>
</dbReference>
<name>A0A2L2TD48_9HYPO</name>
<reference evidence="3" key="1">
    <citation type="submission" date="2014-10" db="EMBL/GenBank/DDBJ databases">
        <authorList>
            <person name="King R."/>
        </authorList>
    </citation>
    <scope>NUCLEOTIDE SEQUENCE [LARGE SCALE GENOMIC DNA]</scope>
    <source>
        <strain evidence="3">A3/5</strain>
    </source>
</reference>
<protein>
    <recommendedName>
        <fullName evidence="4">SnoaL-like domain-containing protein</fullName>
    </recommendedName>
</protein>
<proteinExistence type="predicted"/>
<dbReference type="KEGG" id="fvn:FVRRES_07787"/>
<dbReference type="InterPro" id="IPR032710">
    <property type="entry name" value="NTF2-like_dom_sf"/>
</dbReference>
<evidence type="ECO:0008006" key="4">
    <source>
        <dbReference type="Google" id="ProtNLM"/>
    </source>
</evidence>
<dbReference type="GeneID" id="37259426"/>
<dbReference type="Gene3D" id="3.10.450.50">
    <property type="match status" value="1"/>
</dbReference>
<evidence type="ECO:0000256" key="1">
    <source>
        <dbReference type="SAM" id="SignalP"/>
    </source>
</evidence>
<dbReference type="RefSeq" id="XP_025587071.1">
    <property type="nucleotide sequence ID" value="XM_025736467.2"/>
</dbReference>
<accession>A0A2L2TD48</accession>
<dbReference type="SUPFAM" id="SSF54427">
    <property type="entry name" value="NTF2-like"/>
    <property type="match status" value="1"/>
</dbReference>
<sequence>MQLSFFIAMMAITFCDAVHVFKSASVSTTTSLQAVVTPLPCKRVTPEPCDLETQEMFNRFAYAFIYEKNLTKSFEYIAFDYINHNPFAKNGSAAALDILGPVWENTTILPFRTRFQDNMGWLNYNASGIGAVVDRFRWEGGCIVEHWDVGEIYPSCGSSSDINK</sequence>
<evidence type="ECO:0000313" key="2">
    <source>
        <dbReference type="EMBL" id="CEI63351.1"/>
    </source>
</evidence>
<feature type="signal peptide" evidence="1">
    <location>
        <begin position="1"/>
        <end position="17"/>
    </location>
</feature>
<evidence type="ECO:0000313" key="3">
    <source>
        <dbReference type="Proteomes" id="UP000245910"/>
    </source>
</evidence>
<dbReference type="Proteomes" id="UP000245910">
    <property type="component" value="Chromosome II"/>
</dbReference>